<accession>Q5CZ34</accession>
<dbReference type="GO" id="GO:0004930">
    <property type="term" value="F:G protein-coupled receptor activity"/>
    <property type="evidence" value="ECO:0000318"/>
    <property type="project" value="GO_Central"/>
</dbReference>
<protein>
    <submittedName>
        <fullName evidence="2">Serpentine Receptor, class BC (Class B-like)</fullName>
    </submittedName>
</protein>
<dbReference type="PhylomeDB" id="Q5CZ34"/>
<evidence type="ECO:0000256" key="1">
    <source>
        <dbReference type="SAM" id="Phobius"/>
    </source>
</evidence>
<feature type="transmembrane region" description="Helical" evidence="1">
    <location>
        <begin position="122"/>
        <end position="143"/>
    </location>
</feature>
<feature type="transmembrane region" description="Helical" evidence="1">
    <location>
        <begin position="44"/>
        <end position="67"/>
    </location>
</feature>
<evidence type="ECO:0000313" key="4">
    <source>
        <dbReference type="WormBase" id="C31A11.10"/>
    </source>
</evidence>
<dbReference type="GO" id="GO:0007186">
    <property type="term" value="P:G protein-coupled receptor signaling pathway"/>
    <property type="evidence" value="ECO:0000318"/>
    <property type="project" value="GO_Central"/>
</dbReference>
<dbReference type="AlphaFoldDB" id="Q5CZ34"/>
<dbReference type="PANTHER" id="PTHR46418">
    <property type="entry name" value="SRBC-64-RELATED-RELATED"/>
    <property type="match status" value="1"/>
</dbReference>
<sequence>MLFFFVGSFLTLLFAITASFLNIMLLFSILYLKRIPVKSSMSLIYYKFGIDAFYTLSLFFARLYLIFTQTSSDNFIKNLSFYLIWISSSFGSLRATVALSISIERAVATLFPIFYYNYRQNLLNCFVWFFIICIVSIDQYILFGVCDVVIDTPLDCDSFLCAMNQCYTTYWLLHERITTFSNVFFSAVVTFRLFIWNHFFSTQVSNTISRATRIALFDAFIVIVFYAVPYFIFAHVYTIYSNIAGSLTLATKTAGFVIEALITFQILFGTKKISQIGITP</sequence>
<gene>
    <name evidence="2 4" type="primary">srbc-84</name>
    <name evidence="4" type="ORF">C31A11.10</name>
    <name evidence="2" type="ORF">CELE_C31A11.10</name>
</gene>
<dbReference type="WormBase" id="C31A11.10">
    <property type="protein sequence ID" value="CE43110"/>
    <property type="gene ID" value="WBGene00044106"/>
    <property type="gene designation" value="srbc-84"/>
</dbReference>
<proteinExistence type="predicted"/>
<dbReference type="GO" id="GO:0097730">
    <property type="term" value="C:non-motile cilium"/>
    <property type="evidence" value="ECO:0000318"/>
    <property type="project" value="GO_Central"/>
</dbReference>
<feature type="transmembrane region" description="Helical" evidence="1">
    <location>
        <begin position="177"/>
        <end position="195"/>
    </location>
</feature>
<dbReference type="RefSeq" id="NP_001023691.2">
    <property type="nucleotide sequence ID" value="NM_001028520.2"/>
</dbReference>
<feature type="transmembrane region" description="Helical" evidence="1">
    <location>
        <begin position="243"/>
        <end position="268"/>
    </location>
</feature>
<keyword evidence="1" id="KW-0812">Transmembrane</keyword>
<dbReference type="HOGENOM" id="CLU_059075_0_1_1"/>
<organism evidence="2 3">
    <name type="scientific">Caenorhabditis elegans</name>
    <dbReference type="NCBI Taxonomy" id="6239"/>
    <lineage>
        <taxon>Eukaryota</taxon>
        <taxon>Metazoa</taxon>
        <taxon>Ecdysozoa</taxon>
        <taxon>Nematoda</taxon>
        <taxon>Chromadorea</taxon>
        <taxon>Rhabditida</taxon>
        <taxon>Rhabditina</taxon>
        <taxon>Rhabditomorpha</taxon>
        <taxon>Rhabditoidea</taxon>
        <taxon>Rhabditidae</taxon>
        <taxon>Peloderinae</taxon>
        <taxon>Caenorhabditis</taxon>
    </lineage>
</organism>
<dbReference type="SMR" id="Q5CZ34"/>
<dbReference type="CTD" id="3565276"/>
<keyword evidence="1" id="KW-1133">Transmembrane helix</keyword>
<evidence type="ECO:0000313" key="2">
    <source>
        <dbReference type="EMBL" id="CAI58632.2"/>
    </source>
</evidence>
<evidence type="ECO:0000313" key="3">
    <source>
        <dbReference type="Proteomes" id="UP000001940"/>
    </source>
</evidence>
<reference evidence="2 3" key="1">
    <citation type="journal article" date="1998" name="Science">
        <title>Genome sequence of the nematode C. elegans: a platform for investigating biology.</title>
        <authorList>
            <consortium name="The C. elegans sequencing consortium"/>
            <person name="Sulson J.E."/>
            <person name="Waterston R."/>
        </authorList>
    </citation>
    <scope>NUCLEOTIDE SEQUENCE [LARGE SCALE GENOMIC DNA]</scope>
    <source>
        <strain evidence="2 3">Bristol N2</strain>
    </source>
</reference>
<feature type="transmembrane region" description="Helical" evidence="1">
    <location>
        <begin position="216"/>
        <end position="237"/>
    </location>
</feature>
<feature type="transmembrane region" description="Helical" evidence="1">
    <location>
        <begin position="6"/>
        <end position="32"/>
    </location>
</feature>
<dbReference type="EMBL" id="BX284605">
    <property type="protein sequence ID" value="CAI58632.2"/>
    <property type="molecule type" value="Genomic_DNA"/>
</dbReference>
<keyword evidence="3" id="KW-1185">Reference proteome</keyword>
<keyword evidence="2" id="KW-0675">Receptor</keyword>
<dbReference type="GO" id="GO:1990075">
    <property type="term" value="C:periciliary membrane compartment"/>
    <property type="evidence" value="ECO:0000318"/>
    <property type="project" value="GO_Central"/>
</dbReference>
<dbReference type="PANTHER" id="PTHR46418:SF1">
    <property type="entry name" value="G-PROTEIN COUPLED RECEPTORS FAMILY 1 PROFILE DOMAIN-CONTAINING PROTEIN-RELATED"/>
    <property type="match status" value="1"/>
</dbReference>
<dbReference type="InterPro" id="IPR019420">
    <property type="entry name" value="7TM_GPCR_serpentine_rcpt_Srbc"/>
</dbReference>
<keyword evidence="1" id="KW-0472">Membrane</keyword>
<dbReference type="InParanoid" id="Q5CZ34"/>
<dbReference type="FunCoup" id="Q5CZ34">
    <property type="interactions" value="1"/>
</dbReference>
<dbReference type="OrthoDB" id="5907691at2759"/>
<dbReference type="GeneID" id="3565276"/>
<name>Q5CZ34_CAEEL</name>
<dbReference type="Pfam" id="PF10316">
    <property type="entry name" value="7TM_GPCR_Srbc"/>
    <property type="match status" value="1"/>
</dbReference>
<dbReference type="UCSC" id="C31A11.10">
    <property type="organism name" value="c. elegans"/>
</dbReference>
<dbReference type="PaxDb" id="6239-C31A11.10"/>
<dbReference type="Proteomes" id="UP000001940">
    <property type="component" value="Chromosome V"/>
</dbReference>
<feature type="transmembrane region" description="Helical" evidence="1">
    <location>
        <begin position="79"/>
        <end position="101"/>
    </location>
</feature>
<dbReference type="KEGG" id="cel:CELE_C31A11.10"/>
<dbReference type="AGR" id="WB:WBGene00044106"/>